<dbReference type="Pfam" id="PF00072">
    <property type="entry name" value="Response_reg"/>
    <property type="match status" value="1"/>
</dbReference>
<feature type="modified residue" description="4-aspartylphosphate" evidence="3">
    <location>
        <position position="59"/>
    </location>
</feature>
<evidence type="ECO:0000256" key="1">
    <source>
        <dbReference type="ARBA" id="ARBA00018672"/>
    </source>
</evidence>
<gene>
    <name evidence="6" type="primary">yehT_3</name>
    <name evidence="6" type="ORF">ERS852523_03879</name>
</gene>
<evidence type="ECO:0000256" key="2">
    <source>
        <dbReference type="ARBA" id="ARBA00024867"/>
    </source>
</evidence>
<evidence type="ECO:0000313" key="6">
    <source>
        <dbReference type="EMBL" id="CUQ08066.1"/>
    </source>
</evidence>
<dbReference type="AlphaFoldDB" id="A0A174TFZ9"/>
<comment type="function">
    <text evidence="2">May play the central regulatory role in sporulation. It may be an element of the effector pathway responsible for the activation of sporulation genes in response to nutritional stress. Spo0A may act in concert with spo0H (a sigma factor) to control the expression of some genes that are critical to the sporulation process.</text>
</comment>
<organism evidence="6 7">
    <name type="scientific">Blautia wexlerae</name>
    <dbReference type="NCBI Taxonomy" id="418240"/>
    <lineage>
        <taxon>Bacteria</taxon>
        <taxon>Bacillati</taxon>
        <taxon>Bacillota</taxon>
        <taxon>Clostridia</taxon>
        <taxon>Lachnospirales</taxon>
        <taxon>Lachnospiraceae</taxon>
        <taxon>Blautia</taxon>
    </lineage>
</organism>
<dbReference type="PROSITE" id="PS50930">
    <property type="entry name" value="HTH_LYTTR"/>
    <property type="match status" value="1"/>
</dbReference>
<evidence type="ECO:0000313" key="7">
    <source>
        <dbReference type="Proteomes" id="UP000095712"/>
    </source>
</evidence>
<protein>
    <recommendedName>
        <fullName evidence="1">Stage 0 sporulation protein A homolog</fullName>
    </recommendedName>
</protein>
<name>A0A174TFZ9_9FIRM</name>
<dbReference type="PANTHER" id="PTHR37299">
    <property type="entry name" value="TRANSCRIPTIONAL REGULATOR-RELATED"/>
    <property type="match status" value="1"/>
</dbReference>
<dbReference type="EMBL" id="CZAW01000069">
    <property type="protein sequence ID" value="CUQ08066.1"/>
    <property type="molecule type" value="Genomic_DNA"/>
</dbReference>
<dbReference type="InterPro" id="IPR046947">
    <property type="entry name" value="LytR-like"/>
</dbReference>
<dbReference type="RefSeq" id="WP_055153586.1">
    <property type="nucleotide sequence ID" value="NZ_CZAW01000069.1"/>
</dbReference>
<keyword evidence="3" id="KW-0597">Phosphoprotein</keyword>
<dbReference type="SUPFAM" id="SSF52172">
    <property type="entry name" value="CheY-like"/>
    <property type="match status" value="1"/>
</dbReference>
<dbReference type="GO" id="GO:0003677">
    <property type="term" value="F:DNA binding"/>
    <property type="evidence" value="ECO:0007669"/>
    <property type="project" value="InterPro"/>
</dbReference>
<dbReference type="InterPro" id="IPR001789">
    <property type="entry name" value="Sig_transdc_resp-reg_receiver"/>
</dbReference>
<dbReference type="OrthoDB" id="9779387at2"/>
<evidence type="ECO:0000259" key="4">
    <source>
        <dbReference type="PROSITE" id="PS50110"/>
    </source>
</evidence>
<sequence>MTKIAICDDEQSLLSANRAVVENFLQEKRELATIEEYGNGEFLLADIQEGSYFGLILLDIEMPEKDGMELAPQIKQYLPNVLIMFVTSHLKYAIDSFALSIFRYIPKQELKPRLYQALEDAFNYIRLEENGVYTIQTQTRMEKVLLKNILYIQKSGKNSVLVTFEGESKVRKSLSQVYEEINRREFFYIDRGCIVNIIHIMQVKNGEVILKNGESLPISRSHIQSTKELINSYWGNKL</sequence>
<dbReference type="PANTHER" id="PTHR37299:SF1">
    <property type="entry name" value="STAGE 0 SPORULATION PROTEIN A HOMOLOG"/>
    <property type="match status" value="1"/>
</dbReference>
<dbReference type="Pfam" id="PF04397">
    <property type="entry name" value="LytTR"/>
    <property type="match status" value="1"/>
</dbReference>
<feature type="domain" description="HTH LytTR-type" evidence="5">
    <location>
        <begin position="133"/>
        <end position="232"/>
    </location>
</feature>
<evidence type="ECO:0000256" key="3">
    <source>
        <dbReference type="PROSITE-ProRule" id="PRU00169"/>
    </source>
</evidence>
<dbReference type="InterPro" id="IPR011006">
    <property type="entry name" value="CheY-like_superfamily"/>
</dbReference>
<reference evidence="6 7" key="1">
    <citation type="submission" date="2015-09" db="EMBL/GenBank/DDBJ databases">
        <authorList>
            <consortium name="Pathogen Informatics"/>
        </authorList>
    </citation>
    <scope>NUCLEOTIDE SEQUENCE [LARGE SCALE GENOMIC DNA]</scope>
    <source>
        <strain evidence="6 7">2789STDY5834911</strain>
    </source>
</reference>
<proteinExistence type="predicted"/>
<dbReference type="Gene3D" id="3.40.50.2300">
    <property type="match status" value="1"/>
</dbReference>
<dbReference type="Proteomes" id="UP000095712">
    <property type="component" value="Unassembled WGS sequence"/>
</dbReference>
<evidence type="ECO:0000259" key="5">
    <source>
        <dbReference type="PROSITE" id="PS50930"/>
    </source>
</evidence>
<feature type="domain" description="Response regulatory" evidence="4">
    <location>
        <begin position="3"/>
        <end position="122"/>
    </location>
</feature>
<dbReference type="SMART" id="SM00448">
    <property type="entry name" value="REC"/>
    <property type="match status" value="1"/>
</dbReference>
<dbReference type="PROSITE" id="PS50110">
    <property type="entry name" value="RESPONSE_REGULATORY"/>
    <property type="match status" value="1"/>
</dbReference>
<accession>A0A174TFZ9</accession>
<dbReference type="InterPro" id="IPR007492">
    <property type="entry name" value="LytTR_DNA-bd_dom"/>
</dbReference>
<dbReference type="SMART" id="SM00850">
    <property type="entry name" value="LytTR"/>
    <property type="match status" value="1"/>
</dbReference>
<dbReference type="GO" id="GO:0000156">
    <property type="term" value="F:phosphorelay response regulator activity"/>
    <property type="evidence" value="ECO:0007669"/>
    <property type="project" value="InterPro"/>
</dbReference>
<dbReference type="Gene3D" id="2.40.50.1020">
    <property type="entry name" value="LytTr DNA-binding domain"/>
    <property type="match status" value="1"/>
</dbReference>